<protein>
    <submittedName>
        <fullName evidence="1">Uncharacterized protein</fullName>
    </submittedName>
</protein>
<reference evidence="1" key="1">
    <citation type="submission" date="2021-01" db="EMBL/GenBank/DDBJ databases">
        <authorList>
            <consortium name="Genoscope - CEA"/>
            <person name="William W."/>
        </authorList>
    </citation>
    <scope>NUCLEOTIDE SEQUENCE</scope>
</reference>
<dbReference type="EMBL" id="CAJJDN010000008">
    <property type="protein sequence ID" value="CAD8054295.1"/>
    <property type="molecule type" value="Genomic_DNA"/>
</dbReference>
<proteinExistence type="predicted"/>
<evidence type="ECO:0000313" key="1">
    <source>
        <dbReference type="EMBL" id="CAD8054295.1"/>
    </source>
</evidence>
<keyword evidence="2" id="KW-1185">Reference proteome</keyword>
<organism evidence="1 2">
    <name type="scientific">Paramecium sonneborni</name>
    <dbReference type="NCBI Taxonomy" id="65129"/>
    <lineage>
        <taxon>Eukaryota</taxon>
        <taxon>Sar</taxon>
        <taxon>Alveolata</taxon>
        <taxon>Ciliophora</taxon>
        <taxon>Intramacronucleata</taxon>
        <taxon>Oligohymenophorea</taxon>
        <taxon>Peniculida</taxon>
        <taxon>Parameciidae</taxon>
        <taxon>Paramecium</taxon>
    </lineage>
</organism>
<name>A0A8S1KJV3_9CILI</name>
<gene>
    <name evidence="1" type="ORF">PSON_ATCC_30995.1.T0080188</name>
</gene>
<dbReference type="Proteomes" id="UP000692954">
    <property type="component" value="Unassembled WGS sequence"/>
</dbReference>
<accession>A0A8S1KJV3</accession>
<dbReference type="AlphaFoldDB" id="A0A8S1KJV3"/>
<sequence>MRFQYQTAKDIFWLMQIIQLSYSETVVLQENTSGLNFKKKDKEKRRENIKELEVLKKYKEFQQV</sequence>
<comment type="caution">
    <text evidence="1">The sequence shown here is derived from an EMBL/GenBank/DDBJ whole genome shotgun (WGS) entry which is preliminary data.</text>
</comment>
<evidence type="ECO:0000313" key="2">
    <source>
        <dbReference type="Proteomes" id="UP000692954"/>
    </source>
</evidence>